<dbReference type="AlphaFoldDB" id="A0A1F4TLW0"/>
<evidence type="ECO:0000313" key="10">
    <source>
        <dbReference type="Proteomes" id="UP000178951"/>
    </source>
</evidence>
<dbReference type="Gene3D" id="1.10.3720.10">
    <property type="entry name" value="MetI-like"/>
    <property type="match status" value="1"/>
</dbReference>
<feature type="domain" description="ABC transmembrane type-1" evidence="8">
    <location>
        <begin position="93"/>
        <end position="289"/>
    </location>
</feature>
<evidence type="ECO:0000256" key="1">
    <source>
        <dbReference type="ARBA" id="ARBA00004651"/>
    </source>
</evidence>
<feature type="transmembrane region" description="Helical" evidence="7">
    <location>
        <begin position="27"/>
        <end position="49"/>
    </location>
</feature>
<dbReference type="InterPro" id="IPR000515">
    <property type="entry name" value="MetI-like"/>
</dbReference>
<proteinExistence type="inferred from homology"/>
<protein>
    <submittedName>
        <fullName evidence="9">ABC transporter permease</fullName>
    </submittedName>
</protein>
<sequence>MSGSVCINRLRRSAKVPYYLRKRLTDLSINIVMLVFLFVTLMPIGWMLFSSVKNSTDIAIGRIGLSRNIEGHTEIHWENYVDLWKNVNFGLYLRNSVVICGTTVVIAMTLSTLAAYALSRFKFPGSDLFSNAILATQMIPALMYLIPLYIMFIKFTMLTGLPVKGTFWGLILIYSAFFTPFSIWILRGFFAAIPVELEEAAKIDGCNQFQVFWNVALPLAIPGIIATGIYLFLNAWDELMFAWVLTNADTMTIPVGIRLFVGNYQNRFDLMMAAATVATIPVCIIFFLLQRYIVQGLTAGAVKG</sequence>
<evidence type="ECO:0000256" key="4">
    <source>
        <dbReference type="ARBA" id="ARBA00022692"/>
    </source>
</evidence>
<keyword evidence="6 7" id="KW-0472">Membrane</keyword>
<dbReference type="GO" id="GO:0055085">
    <property type="term" value="P:transmembrane transport"/>
    <property type="evidence" value="ECO:0007669"/>
    <property type="project" value="InterPro"/>
</dbReference>
<dbReference type="PANTHER" id="PTHR32243">
    <property type="entry name" value="MALTOSE TRANSPORT SYSTEM PERMEASE-RELATED"/>
    <property type="match status" value="1"/>
</dbReference>
<feature type="transmembrane region" description="Helical" evidence="7">
    <location>
        <begin position="165"/>
        <end position="190"/>
    </location>
</feature>
<evidence type="ECO:0000256" key="5">
    <source>
        <dbReference type="ARBA" id="ARBA00022989"/>
    </source>
</evidence>
<keyword evidence="5 7" id="KW-1133">Transmembrane helix</keyword>
<keyword evidence="2 7" id="KW-0813">Transport</keyword>
<dbReference type="Pfam" id="PF00528">
    <property type="entry name" value="BPD_transp_1"/>
    <property type="match status" value="1"/>
</dbReference>
<reference evidence="9 10" key="1">
    <citation type="journal article" date="2016" name="Nat. Commun.">
        <title>Thousands of microbial genomes shed light on interconnected biogeochemical processes in an aquifer system.</title>
        <authorList>
            <person name="Anantharaman K."/>
            <person name="Brown C.T."/>
            <person name="Hug L.A."/>
            <person name="Sharon I."/>
            <person name="Castelle C.J."/>
            <person name="Probst A.J."/>
            <person name="Thomas B.C."/>
            <person name="Singh A."/>
            <person name="Wilkins M.J."/>
            <person name="Karaoz U."/>
            <person name="Brodie E.L."/>
            <person name="Williams K.H."/>
            <person name="Hubbard S.S."/>
            <person name="Banfield J.F."/>
        </authorList>
    </citation>
    <scope>NUCLEOTIDE SEQUENCE [LARGE SCALE GENOMIC DNA]</scope>
</reference>
<dbReference type="EMBL" id="MEUF01000056">
    <property type="protein sequence ID" value="OGC33705.1"/>
    <property type="molecule type" value="Genomic_DNA"/>
</dbReference>
<evidence type="ECO:0000256" key="3">
    <source>
        <dbReference type="ARBA" id="ARBA00022475"/>
    </source>
</evidence>
<dbReference type="SUPFAM" id="SSF161098">
    <property type="entry name" value="MetI-like"/>
    <property type="match status" value="1"/>
</dbReference>
<feature type="transmembrane region" description="Helical" evidence="7">
    <location>
        <begin position="128"/>
        <end position="153"/>
    </location>
</feature>
<keyword evidence="4 7" id="KW-0812">Transmembrane</keyword>
<evidence type="ECO:0000256" key="2">
    <source>
        <dbReference type="ARBA" id="ARBA00022448"/>
    </source>
</evidence>
<organism evidence="9 10">
    <name type="scientific">candidate division WOR-1 bacterium RIFOXYB2_FULL_48_7</name>
    <dbReference type="NCBI Taxonomy" id="1802583"/>
    <lineage>
        <taxon>Bacteria</taxon>
        <taxon>Bacillati</taxon>
        <taxon>Saganbacteria</taxon>
    </lineage>
</organism>
<evidence type="ECO:0000313" key="9">
    <source>
        <dbReference type="EMBL" id="OGC33705.1"/>
    </source>
</evidence>
<feature type="transmembrane region" description="Helical" evidence="7">
    <location>
        <begin position="92"/>
        <end position="116"/>
    </location>
</feature>
<dbReference type="GO" id="GO:0005886">
    <property type="term" value="C:plasma membrane"/>
    <property type="evidence" value="ECO:0007669"/>
    <property type="project" value="UniProtKB-SubCell"/>
</dbReference>
<dbReference type="Proteomes" id="UP000178951">
    <property type="component" value="Unassembled WGS sequence"/>
</dbReference>
<comment type="caution">
    <text evidence="9">The sequence shown here is derived from an EMBL/GenBank/DDBJ whole genome shotgun (WGS) entry which is preliminary data.</text>
</comment>
<accession>A0A1F4TLW0</accession>
<evidence type="ECO:0000256" key="6">
    <source>
        <dbReference type="ARBA" id="ARBA00023136"/>
    </source>
</evidence>
<feature type="transmembrane region" description="Helical" evidence="7">
    <location>
        <begin position="211"/>
        <end position="233"/>
    </location>
</feature>
<dbReference type="PROSITE" id="PS50928">
    <property type="entry name" value="ABC_TM1"/>
    <property type="match status" value="1"/>
</dbReference>
<dbReference type="InterPro" id="IPR050901">
    <property type="entry name" value="BP-dep_ABC_trans_perm"/>
</dbReference>
<evidence type="ECO:0000259" key="8">
    <source>
        <dbReference type="PROSITE" id="PS50928"/>
    </source>
</evidence>
<dbReference type="CDD" id="cd06261">
    <property type="entry name" value="TM_PBP2"/>
    <property type="match status" value="1"/>
</dbReference>
<name>A0A1F4TLW0_UNCSA</name>
<evidence type="ECO:0000256" key="7">
    <source>
        <dbReference type="RuleBase" id="RU363032"/>
    </source>
</evidence>
<comment type="subcellular location">
    <subcellularLocation>
        <location evidence="1 7">Cell membrane</location>
        <topology evidence="1 7">Multi-pass membrane protein</topology>
    </subcellularLocation>
</comment>
<dbReference type="STRING" id="1802583.A2311_01930"/>
<feature type="transmembrane region" description="Helical" evidence="7">
    <location>
        <begin position="268"/>
        <end position="289"/>
    </location>
</feature>
<dbReference type="InterPro" id="IPR035906">
    <property type="entry name" value="MetI-like_sf"/>
</dbReference>
<dbReference type="PANTHER" id="PTHR32243:SF18">
    <property type="entry name" value="INNER MEMBRANE ABC TRANSPORTER PERMEASE PROTEIN YCJP"/>
    <property type="match status" value="1"/>
</dbReference>
<gene>
    <name evidence="9" type="ORF">A2311_01930</name>
</gene>
<keyword evidence="3" id="KW-1003">Cell membrane</keyword>
<comment type="similarity">
    <text evidence="7">Belongs to the binding-protein-dependent transport system permease family.</text>
</comment>